<reference evidence="5" key="1">
    <citation type="submission" date="2021-02" db="EMBL/GenBank/DDBJ databases">
        <authorList>
            <person name="Nowell W R."/>
        </authorList>
    </citation>
    <scope>NUCLEOTIDE SEQUENCE</scope>
</reference>
<dbReference type="SUPFAM" id="SSF48452">
    <property type="entry name" value="TPR-like"/>
    <property type="match status" value="1"/>
</dbReference>
<dbReference type="PANTHER" id="PTHR45641:SF1">
    <property type="entry name" value="AAA+ ATPASE DOMAIN-CONTAINING PROTEIN"/>
    <property type="match status" value="1"/>
</dbReference>
<evidence type="ECO:0000313" key="6">
    <source>
        <dbReference type="Proteomes" id="UP000663852"/>
    </source>
</evidence>
<dbReference type="Pfam" id="PF13424">
    <property type="entry name" value="TPR_12"/>
    <property type="match status" value="2"/>
</dbReference>
<feature type="repeat" description="TPR" evidence="3">
    <location>
        <begin position="887"/>
        <end position="920"/>
    </location>
</feature>
<dbReference type="GO" id="GO:0005576">
    <property type="term" value="C:extracellular region"/>
    <property type="evidence" value="ECO:0007669"/>
    <property type="project" value="InterPro"/>
</dbReference>
<organism evidence="5 6">
    <name type="scientific">Adineta ricciae</name>
    <name type="common">Rotifer</name>
    <dbReference type="NCBI Taxonomy" id="249248"/>
    <lineage>
        <taxon>Eukaryota</taxon>
        <taxon>Metazoa</taxon>
        <taxon>Spiralia</taxon>
        <taxon>Gnathifera</taxon>
        <taxon>Rotifera</taxon>
        <taxon>Eurotatoria</taxon>
        <taxon>Bdelloidea</taxon>
        <taxon>Adinetida</taxon>
        <taxon>Adinetidae</taxon>
        <taxon>Adineta</taxon>
    </lineage>
</organism>
<dbReference type="InterPro" id="IPR011990">
    <property type="entry name" value="TPR-like_helical_dom_sf"/>
</dbReference>
<sequence>MACSTTNHNLNFNRTSSFERVKMSRPCDIANCRRISRALCHCCNQNLCRDHLNEHDDMLNSQLNPFADEINQLNERLNCIDVRQLIAYDNEQLLRWREHSHRLVEDYFNSKQQELDEYVNKKIRQKIEDVQHLRKLLNECARKQDTTLDDLKSISSIIALLQKEITAMEQRSFRLNISPLQIDQRLIQLEEEQDTKSDFNLATLGPSLHTINRSEDSAKPLATNHRVTLIHHDNHLSLLNNDMNVIKSVLWPSVWIWDMCWSSTLARFFIITRTGIFMLDEATMTLEQVVIKHELCLCSCSCSETSLYVTTDELASSICEFSLKPTISIVNRWQPADLCQVDEKIQDMVFRRGTVGFILVNQTNHMKRLELRATDTFEKLWTVQFNIVDPLDNLYRLCSFNYDEWLITDWKSSQIFHITNDGQKRVKNAKSRMGNTCSRTTSMSASTISRSNAKRTKLLGSRRRIVENFIIVWLDAKIDKSDKDIQNSLDQLQRTVNTIKTFTDIDVCLDYLSQIEHEKVFMIISGSMGEQVLPQINNMTQLDSIYIFCHDISKHTIWAKEYKKIQGIFNGIELICDKLRKDIRRRDEDLTAVSIVSTKSNQLDQSFMYSQLLKDIVLRLPFNAQAKQDLAQFCREQYSNNKYELKIIDEFERDYERPSPIWWYTRECFTYTMLNKALRTQDIEIIIKMVFFIRDLHRQLEQLHSELDKSKSIVVYRGQGMLNDDFGKLKSNQGGLIAFNNFLSTSETRDVSLGFARCALKNPDLTAILFEMHIDASVSATPYAPLDNLSYFSDSEKEILFSMHTVFRIACCKQLEERLWEVQLALTSDNDEQLRQVTEQMKIEIEGGSDWHRLGHLMAKMDNFDKAEEIYSTLLEAADKTKLQELAPLYHQLGYVKKKKGDYAKALFYYRKSLELKQTYLPPDAPELSVTYSNIGATLLEQRNLDEALGNFQRALELDLHAPQPDPLEVATDYNNIASVLMDQRRYADALKNSQNALNIFLDKLPPAHPSIGTLYNNIGDIYDAIGDRSTARSCYRKSLDILIKTLPENHSSLAIIRNNIARTSTQ</sequence>
<gene>
    <name evidence="5" type="ORF">EDS130_LOCUS1318</name>
</gene>
<dbReference type="PROSITE" id="PS51996">
    <property type="entry name" value="TR_MART"/>
    <property type="match status" value="1"/>
</dbReference>
<evidence type="ECO:0000256" key="3">
    <source>
        <dbReference type="PROSITE-ProRule" id="PRU00339"/>
    </source>
</evidence>
<accession>A0A813NFI2</accession>
<dbReference type="SMART" id="SM00028">
    <property type="entry name" value="TPR"/>
    <property type="match status" value="5"/>
</dbReference>
<evidence type="ECO:0000256" key="2">
    <source>
        <dbReference type="ARBA" id="ARBA00022803"/>
    </source>
</evidence>
<dbReference type="Pfam" id="PF03496">
    <property type="entry name" value="ADPrib_exo_Tox"/>
    <property type="match status" value="1"/>
</dbReference>
<evidence type="ECO:0000313" key="5">
    <source>
        <dbReference type="EMBL" id="CAF0734199.1"/>
    </source>
</evidence>
<name>A0A813NFI2_ADIRI</name>
<dbReference type="OrthoDB" id="19588at2759"/>
<dbReference type="SUPFAM" id="SSF69322">
    <property type="entry name" value="Tricorn protease domain 2"/>
    <property type="match status" value="1"/>
</dbReference>
<dbReference type="Proteomes" id="UP000663852">
    <property type="component" value="Unassembled WGS sequence"/>
</dbReference>
<proteinExistence type="predicted"/>
<dbReference type="Gene3D" id="3.90.176.10">
    <property type="entry name" value="Toxin ADP-ribosyltransferase, Chain A, domain 1"/>
    <property type="match status" value="1"/>
</dbReference>
<dbReference type="PANTHER" id="PTHR45641">
    <property type="entry name" value="TETRATRICOPEPTIDE REPEAT PROTEIN (AFU_ORTHOLOGUE AFUA_6G03870)"/>
    <property type="match status" value="1"/>
</dbReference>
<keyword evidence="1" id="KW-0677">Repeat</keyword>
<dbReference type="InterPro" id="IPR003540">
    <property type="entry name" value="ADP-ribosyltransferase"/>
</dbReference>
<comment type="caution">
    <text evidence="5">The sequence shown here is derived from an EMBL/GenBank/DDBJ whole genome shotgun (WGS) entry which is preliminary data.</text>
</comment>
<feature type="repeat" description="TPR" evidence="3">
    <location>
        <begin position="929"/>
        <end position="962"/>
    </location>
</feature>
<protein>
    <recommendedName>
        <fullName evidence="4">ADP ribosyltransferase domain-containing protein</fullName>
    </recommendedName>
</protein>
<dbReference type="EMBL" id="CAJNOJ010000003">
    <property type="protein sequence ID" value="CAF0734199.1"/>
    <property type="molecule type" value="Genomic_DNA"/>
</dbReference>
<dbReference type="InterPro" id="IPR019734">
    <property type="entry name" value="TPR_rpt"/>
</dbReference>
<dbReference type="SUPFAM" id="SSF56399">
    <property type="entry name" value="ADP-ribosylation"/>
    <property type="match status" value="1"/>
</dbReference>
<dbReference type="AlphaFoldDB" id="A0A813NFI2"/>
<feature type="domain" description="ADP ribosyltransferase" evidence="4">
    <location>
        <begin position="664"/>
        <end position="815"/>
    </location>
</feature>
<evidence type="ECO:0000259" key="4">
    <source>
        <dbReference type="Pfam" id="PF03496"/>
    </source>
</evidence>
<dbReference type="PROSITE" id="PS50005">
    <property type="entry name" value="TPR"/>
    <property type="match status" value="2"/>
</dbReference>
<dbReference type="Gene3D" id="1.25.40.10">
    <property type="entry name" value="Tetratricopeptide repeat domain"/>
    <property type="match status" value="2"/>
</dbReference>
<keyword evidence="2 3" id="KW-0802">TPR repeat</keyword>
<evidence type="ECO:0000256" key="1">
    <source>
        <dbReference type="ARBA" id="ARBA00022737"/>
    </source>
</evidence>